<organism evidence="1 2">
    <name type="scientific">Kitasatospora kifunensis</name>
    <name type="common">Streptomyces kifunensis</name>
    <dbReference type="NCBI Taxonomy" id="58351"/>
    <lineage>
        <taxon>Bacteria</taxon>
        <taxon>Bacillati</taxon>
        <taxon>Actinomycetota</taxon>
        <taxon>Actinomycetes</taxon>
        <taxon>Kitasatosporales</taxon>
        <taxon>Streptomycetaceae</taxon>
        <taxon>Kitasatospora</taxon>
    </lineage>
</organism>
<dbReference type="AlphaFoldDB" id="A0A7W7RB77"/>
<protein>
    <submittedName>
        <fullName evidence="1">Uncharacterized protein</fullName>
    </submittedName>
</protein>
<comment type="caution">
    <text evidence="1">The sequence shown here is derived from an EMBL/GenBank/DDBJ whole genome shotgun (WGS) entry which is preliminary data.</text>
</comment>
<reference evidence="1 2" key="1">
    <citation type="submission" date="2020-08" db="EMBL/GenBank/DDBJ databases">
        <title>Sequencing the genomes of 1000 actinobacteria strains.</title>
        <authorList>
            <person name="Klenk H.-P."/>
        </authorList>
    </citation>
    <scope>NUCLEOTIDE SEQUENCE [LARGE SCALE GENOMIC DNA]</scope>
    <source>
        <strain evidence="1 2">DSM 41654</strain>
    </source>
</reference>
<keyword evidence="2" id="KW-1185">Reference proteome</keyword>
<evidence type="ECO:0000313" key="2">
    <source>
        <dbReference type="Proteomes" id="UP000540506"/>
    </source>
</evidence>
<accession>A0A7W7RB77</accession>
<name>A0A7W7RB77_KITKI</name>
<sequence length="55" mass="5610">MLAAQLPYLLGYIDAEGTEAALTCRSTMRGGQGCGAVIVPSQGGGRPAGIAHHER</sequence>
<dbReference type="Proteomes" id="UP000540506">
    <property type="component" value="Unassembled WGS sequence"/>
</dbReference>
<gene>
    <name evidence="1" type="ORF">FHR34_007261</name>
</gene>
<dbReference type="EMBL" id="JACHJV010000002">
    <property type="protein sequence ID" value="MBB4928166.1"/>
    <property type="molecule type" value="Genomic_DNA"/>
</dbReference>
<evidence type="ECO:0000313" key="1">
    <source>
        <dbReference type="EMBL" id="MBB4928166.1"/>
    </source>
</evidence>
<dbReference type="RefSeq" id="WP_184945128.1">
    <property type="nucleotide sequence ID" value="NZ_JACHJV010000002.1"/>
</dbReference>
<proteinExistence type="predicted"/>